<feature type="signal peptide" evidence="1">
    <location>
        <begin position="1"/>
        <end position="27"/>
    </location>
</feature>
<keyword evidence="1" id="KW-0732">Signal</keyword>
<dbReference type="GO" id="GO:0009289">
    <property type="term" value="C:pilus"/>
    <property type="evidence" value="ECO:0007669"/>
    <property type="project" value="InterPro"/>
</dbReference>
<accession>A0A3S5ATL7</accession>
<evidence type="ECO:0000313" key="2">
    <source>
        <dbReference type="EMBL" id="VEI66036.1"/>
    </source>
</evidence>
<dbReference type="Proteomes" id="UP000270487">
    <property type="component" value="Chromosome"/>
</dbReference>
<dbReference type="PANTHER" id="PTHR33420:SF12">
    <property type="entry name" value="FIMBRIN-LIKE PROTEIN FIMI-RELATED"/>
    <property type="match status" value="1"/>
</dbReference>
<dbReference type="InterPro" id="IPR008966">
    <property type="entry name" value="Adhesion_dom_sf"/>
</dbReference>
<dbReference type="InterPro" id="IPR050263">
    <property type="entry name" value="Bact_Fimbrial_Adh_Pro"/>
</dbReference>
<dbReference type="GO" id="GO:0043709">
    <property type="term" value="P:cell adhesion involved in single-species biofilm formation"/>
    <property type="evidence" value="ECO:0007669"/>
    <property type="project" value="TreeGrafter"/>
</dbReference>
<evidence type="ECO:0000313" key="3">
    <source>
        <dbReference type="Proteomes" id="UP000270487"/>
    </source>
</evidence>
<name>A0A3S5ATL7_SERFO</name>
<dbReference type="InterPro" id="IPR036937">
    <property type="entry name" value="Adhesion_dom_fimbrial_sf"/>
</dbReference>
<dbReference type="PANTHER" id="PTHR33420">
    <property type="entry name" value="FIMBRIAL SUBUNIT ELFA-RELATED"/>
    <property type="match status" value="1"/>
</dbReference>
<evidence type="ECO:0000256" key="1">
    <source>
        <dbReference type="SAM" id="SignalP"/>
    </source>
</evidence>
<dbReference type="AlphaFoldDB" id="A0A3S5ATL7"/>
<dbReference type="Gene3D" id="2.60.40.1090">
    <property type="entry name" value="Fimbrial-type adhesion domain"/>
    <property type="match status" value="1"/>
</dbReference>
<reference evidence="2 3" key="1">
    <citation type="submission" date="2018-12" db="EMBL/GenBank/DDBJ databases">
        <authorList>
            <consortium name="Pathogen Informatics"/>
        </authorList>
    </citation>
    <scope>NUCLEOTIDE SEQUENCE [LARGE SCALE GENOMIC DNA]</scope>
    <source>
        <strain evidence="2 3">NCTC13193</strain>
    </source>
</reference>
<proteinExistence type="predicted"/>
<protein>
    <submittedName>
        <fullName evidence="2">PAP fimbrial minor pilin protein</fullName>
    </submittedName>
</protein>
<dbReference type="RefSeq" id="WP_141131533.1">
    <property type="nucleotide sequence ID" value="NZ_CAMISI010000006.1"/>
</dbReference>
<organism evidence="2 3">
    <name type="scientific">Serratia fonticola</name>
    <dbReference type="NCBI Taxonomy" id="47917"/>
    <lineage>
        <taxon>Bacteria</taxon>
        <taxon>Pseudomonadati</taxon>
        <taxon>Pseudomonadota</taxon>
        <taxon>Gammaproteobacteria</taxon>
        <taxon>Enterobacterales</taxon>
        <taxon>Yersiniaceae</taxon>
        <taxon>Serratia</taxon>
    </lineage>
</organism>
<gene>
    <name evidence="2" type="primary">papH_7</name>
    <name evidence="2" type="ORF">NCTC13193_01499</name>
</gene>
<dbReference type="EMBL" id="LR134492">
    <property type="protein sequence ID" value="VEI66036.1"/>
    <property type="molecule type" value="Genomic_DNA"/>
</dbReference>
<dbReference type="SUPFAM" id="SSF49401">
    <property type="entry name" value="Bacterial adhesins"/>
    <property type="match status" value="1"/>
</dbReference>
<feature type="chain" id="PRO_5018726393" evidence="1">
    <location>
        <begin position="28"/>
        <end position="181"/>
    </location>
</feature>
<sequence length="181" mass="20372">MYSQRSKRILHSSVLINLLLCSPLALSTNQWHGEVTVNGRIINSACTIDTENVDQTITIATLPISYIVNNGLSDWHAFNIKLENCFLEGFNPELDHWQYFSVTFYGRDDAGLFGIDGNAKGFALQICDGQGNIIMPSVPMVRNKLEPGTMRFNYALRLVGNNSVMKAGSYYSTVHYQMDYF</sequence>